<gene>
    <name evidence="2" type="ORF">NBR_LOCUS7900</name>
</gene>
<reference evidence="2 3" key="2">
    <citation type="submission" date="2018-11" db="EMBL/GenBank/DDBJ databases">
        <authorList>
            <consortium name="Pathogen Informatics"/>
        </authorList>
    </citation>
    <scope>NUCLEOTIDE SEQUENCE [LARGE SCALE GENOMIC DNA]</scope>
</reference>
<reference evidence="4" key="1">
    <citation type="submission" date="2017-02" db="UniProtKB">
        <authorList>
            <consortium name="WormBaseParasite"/>
        </authorList>
    </citation>
    <scope>IDENTIFICATION</scope>
</reference>
<dbReference type="EMBL" id="UYSL01019939">
    <property type="protein sequence ID" value="VDL71489.1"/>
    <property type="molecule type" value="Genomic_DNA"/>
</dbReference>
<evidence type="ECO:0000259" key="1">
    <source>
        <dbReference type="Pfam" id="PF00076"/>
    </source>
</evidence>
<feature type="domain" description="RRM" evidence="1">
    <location>
        <begin position="3"/>
        <end position="44"/>
    </location>
</feature>
<evidence type="ECO:0000313" key="2">
    <source>
        <dbReference type="EMBL" id="VDL71489.1"/>
    </source>
</evidence>
<sequence length="59" mass="6676">MLRVFYDRETVRPKGFRFCEFADEAGAQNSVKTPNGADFCGCSLTRVRVKFASRDLSHS</sequence>
<dbReference type="STRING" id="27835.A0A0N4XXY4"/>
<dbReference type="Gene3D" id="3.30.70.330">
    <property type="match status" value="1"/>
</dbReference>
<evidence type="ECO:0000313" key="4">
    <source>
        <dbReference type="WBParaSite" id="NBR_0000789901-mRNA-1"/>
    </source>
</evidence>
<dbReference type="InterPro" id="IPR035979">
    <property type="entry name" value="RBD_domain_sf"/>
</dbReference>
<dbReference type="InterPro" id="IPR012677">
    <property type="entry name" value="Nucleotide-bd_a/b_plait_sf"/>
</dbReference>
<dbReference type="Pfam" id="PF00076">
    <property type="entry name" value="RRM_1"/>
    <property type="match status" value="1"/>
</dbReference>
<dbReference type="InterPro" id="IPR000504">
    <property type="entry name" value="RRM_dom"/>
</dbReference>
<proteinExistence type="predicted"/>
<evidence type="ECO:0000313" key="3">
    <source>
        <dbReference type="Proteomes" id="UP000271162"/>
    </source>
</evidence>
<dbReference type="AlphaFoldDB" id="A0A0N4XXY4"/>
<dbReference type="SUPFAM" id="SSF54928">
    <property type="entry name" value="RNA-binding domain, RBD"/>
    <property type="match status" value="1"/>
</dbReference>
<protein>
    <submittedName>
        <fullName evidence="4">RRM domain-containing protein</fullName>
    </submittedName>
</protein>
<name>A0A0N4XXY4_NIPBR</name>
<dbReference type="GO" id="GO:0003723">
    <property type="term" value="F:RNA binding"/>
    <property type="evidence" value="ECO:0007669"/>
    <property type="project" value="InterPro"/>
</dbReference>
<dbReference type="WBParaSite" id="NBR_0000789901-mRNA-1">
    <property type="protein sequence ID" value="NBR_0000789901-mRNA-1"/>
    <property type="gene ID" value="NBR_0000789901"/>
</dbReference>
<organism evidence="4">
    <name type="scientific">Nippostrongylus brasiliensis</name>
    <name type="common">Rat hookworm</name>
    <dbReference type="NCBI Taxonomy" id="27835"/>
    <lineage>
        <taxon>Eukaryota</taxon>
        <taxon>Metazoa</taxon>
        <taxon>Ecdysozoa</taxon>
        <taxon>Nematoda</taxon>
        <taxon>Chromadorea</taxon>
        <taxon>Rhabditida</taxon>
        <taxon>Rhabditina</taxon>
        <taxon>Rhabditomorpha</taxon>
        <taxon>Strongyloidea</taxon>
        <taxon>Heligmosomidae</taxon>
        <taxon>Nippostrongylus</taxon>
    </lineage>
</organism>
<keyword evidence="3" id="KW-1185">Reference proteome</keyword>
<dbReference type="Proteomes" id="UP000271162">
    <property type="component" value="Unassembled WGS sequence"/>
</dbReference>
<accession>A0A0N4XXY4</accession>